<protein>
    <recommendedName>
        <fullName evidence="12">ATP synthase gamma chain</fullName>
    </recommendedName>
    <alternativeName>
        <fullName evidence="12">ATP synthase F1 sector gamma subunit</fullName>
    </alternativeName>
    <alternativeName>
        <fullName evidence="12">F-ATPase gamma subunit</fullName>
    </alternativeName>
</protein>
<dbReference type="PANTHER" id="PTHR11693:SF22">
    <property type="entry name" value="ATP SYNTHASE SUBUNIT GAMMA, MITOCHONDRIAL"/>
    <property type="match status" value="1"/>
</dbReference>
<name>A0A6N8IUQ8_9BURK</name>
<dbReference type="AlphaFoldDB" id="A0A6N8IUQ8"/>
<evidence type="ECO:0000256" key="7">
    <source>
        <dbReference type="ARBA" id="ARBA00022781"/>
    </source>
</evidence>
<comment type="caution">
    <text evidence="13">The sequence shown here is derived from an EMBL/GenBank/DDBJ whole genome shotgun (WGS) entry which is preliminary data.</text>
</comment>
<dbReference type="Pfam" id="PF00231">
    <property type="entry name" value="ATP-synt"/>
    <property type="match status" value="1"/>
</dbReference>
<dbReference type="GO" id="GO:0005886">
    <property type="term" value="C:plasma membrane"/>
    <property type="evidence" value="ECO:0007669"/>
    <property type="project" value="UniProtKB-SubCell"/>
</dbReference>
<evidence type="ECO:0000256" key="8">
    <source>
        <dbReference type="ARBA" id="ARBA00023065"/>
    </source>
</evidence>
<evidence type="ECO:0000256" key="10">
    <source>
        <dbReference type="ARBA" id="ARBA00023196"/>
    </source>
</evidence>
<reference evidence="13 14" key="1">
    <citation type="submission" date="2019-12" db="EMBL/GenBank/DDBJ databases">
        <authorList>
            <person name="Huq M.A."/>
        </authorList>
    </citation>
    <scope>NUCLEOTIDE SEQUENCE [LARGE SCALE GENOMIC DNA]</scope>
    <source>
        <strain evidence="13 14">MAH-25</strain>
    </source>
</reference>
<dbReference type="CDD" id="cd12151">
    <property type="entry name" value="F1-ATPase_gamma"/>
    <property type="match status" value="1"/>
</dbReference>
<comment type="function">
    <text evidence="1 12">Produces ATP from ADP in the presence of a proton gradient across the membrane. The gamma chain is believed to be important in regulating ATPase activity and the flow of protons through the CF(0) complex.</text>
</comment>
<dbReference type="SUPFAM" id="SSF52943">
    <property type="entry name" value="ATP synthase (F1-ATPase), gamma subunit"/>
    <property type="match status" value="1"/>
</dbReference>
<keyword evidence="14" id="KW-1185">Reference proteome</keyword>
<dbReference type="GO" id="GO:0045259">
    <property type="term" value="C:proton-transporting ATP synthase complex"/>
    <property type="evidence" value="ECO:0007669"/>
    <property type="project" value="UniProtKB-KW"/>
</dbReference>
<evidence type="ECO:0000256" key="11">
    <source>
        <dbReference type="ARBA" id="ARBA00023310"/>
    </source>
</evidence>
<comment type="subcellular location">
    <subcellularLocation>
        <location evidence="12">Cell membrane</location>
        <topology evidence="12">Peripheral membrane protein</topology>
    </subcellularLocation>
    <subcellularLocation>
        <location evidence="2">Membrane</location>
        <topology evidence="2">Peripheral membrane protein</topology>
    </subcellularLocation>
</comment>
<dbReference type="GO" id="GO:0042777">
    <property type="term" value="P:proton motive force-driven plasma membrane ATP synthesis"/>
    <property type="evidence" value="ECO:0007669"/>
    <property type="project" value="UniProtKB-UniRule"/>
</dbReference>
<dbReference type="EMBL" id="WSEL01000006">
    <property type="protein sequence ID" value="MVQ30548.1"/>
    <property type="molecule type" value="Genomic_DNA"/>
</dbReference>
<dbReference type="InterPro" id="IPR000131">
    <property type="entry name" value="ATP_synth_F1_gsu"/>
</dbReference>
<keyword evidence="6 12" id="KW-1003">Cell membrane</keyword>
<keyword evidence="10 12" id="KW-0139">CF(1)</keyword>
<keyword evidence="7 12" id="KW-0375">Hydrogen ion transport</keyword>
<dbReference type="NCBIfam" id="TIGR01146">
    <property type="entry name" value="ATPsyn_F1gamma"/>
    <property type="match status" value="1"/>
</dbReference>
<dbReference type="Gene3D" id="3.40.1380.10">
    <property type="match status" value="1"/>
</dbReference>
<dbReference type="HAMAP" id="MF_00815">
    <property type="entry name" value="ATP_synth_gamma_bact"/>
    <property type="match status" value="1"/>
</dbReference>
<comment type="similarity">
    <text evidence="3 12">Belongs to the ATPase gamma chain family.</text>
</comment>
<sequence length="292" mass="31709">MAAGKEIRGKIKSVENTKKITKAMEMVAASKMRKAQERMRSARPYSEKVRNIAANLGKANPEYTHAFMKLHDVKAAGFIVVSTDKGLCGGLNTNVLRAVTGKLRELQDKGVSAQTVAIGNKGLGFLNRIGAKVVSHATQLGDTPHLERLIGPVKVLLDQYAEGKLNAVYLCYTKFINTMKQEPVVEQLLPLSAAKMEAESKAAGGEHGWDYIYEPDARTVIDDLLLRYVEALVYQSVAENMASEQSARMVAMKAATDNAGNLIGELKLVYNKTRQAAITKELSEIVSGAAAV</sequence>
<dbReference type="GO" id="GO:0005524">
    <property type="term" value="F:ATP binding"/>
    <property type="evidence" value="ECO:0007669"/>
    <property type="project" value="UniProtKB-UniRule"/>
</dbReference>
<dbReference type="RefSeq" id="WP_157398674.1">
    <property type="nucleotide sequence ID" value="NZ_WSEL01000006.1"/>
</dbReference>
<comment type="subunit">
    <text evidence="4 12">F-type ATPases have 2 components, CF(1) - the catalytic core - and CF(0) - the membrane proton channel. CF(1) has five subunits: alpha(3), beta(3), gamma(1), delta(1), epsilon(1). CF(0) has three main subunits: a, b and c.</text>
</comment>
<keyword evidence="5 12" id="KW-0813">Transport</keyword>
<dbReference type="NCBIfam" id="NF004144">
    <property type="entry name" value="PRK05621.1-1"/>
    <property type="match status" value="1"/>
</dbReference>
<evidence type="ECO:0000256" key="1">
    <source>
        <dbReference type="ARBA" id="ARBA00003456"/>
    </source>
</evidence>
<evidence type="ECO:0000256" key="12">
    <source>
        <dbReference type="HAMAP-Rule" id="MF_00815"/>
    </source>
</evidence>
<dbReference type="PROSITE" id="PS00153">
    <property type="entry name" value="ATPASE_GAMMA"/>
    <property type="match status" value="1"/>
</dbReference>
<dbReference type="Gene3D" id="1.10.287.80">
    <property type="entry name" value="ATP synthase, gamma subunit, helix hairpin domain"/>
    <property type="match status" value="1"/>
</dbReference>
<evidence type="ECO:0000256" key="4">
    <source>
        <dbReference type="ARBA" id="ARBA00011648"/>
    </source>
</evidence>
<evidence type="ECO:0000313" key="14">
    <source>
        <dbReference type="Proteomes" id="UP000469385"/>
    </source>
</evidence>
<dbReference type="InterPro" id="IPR023632">
    <property type="entry name" value="ATP_synth_F1_gsu_CS"/>
</dbReference>
<keyword evidence="8 12" id="KW-0406">Ion transport</keyword>
<dbReference type="InterPro" id="IPR035968">
    <property type="entry name" value="ATP_synth_F1_ATPase_gsu"/>
</dbReference>
<gene>
    <name evidence="12 13" type="primary">atpG</name>
    <name evidence="13" type="ORF">GON04_13885</name>
</gene>
<evidence type="ECO:0000256" key="3">
    <source>
        <dbReference type="ARBA" id="ARBA00007681"/>
    </source>
</evidence>
<dbReference type="GO" id="GO:0046933">
    <property type="term" value="F:proton-transporting ATP synthase activity, rotational mechanism"/>
    <property type="evidence" value="ECO:0007669"/>
    <property type="project" value="UniProtKB-UniRule"/>
</dbReference>
<accession>A0A6N8IUQ8</accession>
<dbReference type="PANTHER" id="PTHR11693">
    <property type="entry name" value="ATP SYNTHASE GAMMA CHAIN"/>
    <property type="match status" value="1"/>
</dbReference>
<proteinExistence type="inferred from homology"/>
<dbReference type="PRINTS" id="PR00126">
    <property type="entry name" value="ATPASEGAMMA"/>
</dbReference>
<dbReference type="Proteomes" id="UP000469385">
    <property type="component" value="Unassembled WGS sequence"/>
</dbReference>
<evidence type="ECO:0000256" key="6">
    <source>
        <dbReference type="ARBA" id="ARBA00022475"/>
    </source>
</evidence>
<evidence type="ECO:0000256" key="5">
    <source>
        <dbReference type="ARBA" id="ARBA00022448"/>
    </source>
</evidence>
<evidence type="ECO:0000313" key="13">
    <source>
        <dbReference type="EMBL" id="MVQ30548.1"/>
    </source>
</evidence>
<evidence type="ECO:0000256" key="9">
    <source>
        <dbReference type="ARBA" id="ARBA00023136"/>
    </source>
</evidence>
<keyword evidence="9 12" id="KW-0472">Membrane</keyword>
<dbReference type="FunFam" id="1.10.287.80:FF:000005">
    <property type="entry name" value="ATP synthase gamma chain"/>
    <property type="match status" value="1"/>
</dbReference>
<evidence type="ECO:0000256" key="2">
    <source>
        <dbReference type="ARBA" id="ARBA00004170"/>
    </source>
</evidence>
<keyword evidence="11 12" id="KW-0066">ATP synthesis</keyword>
<organism evidence="13 14">
    <name type="scientific">Ramlibacter pinisoli</name>
    <dbReference type="NCBI Taxonomy" id="2682844"/>
    <lineage>
        <taxon>Bacteria</taxon>
        <taxon>Pseudomonadati</taxon>
        <taxon>Pseudomonadota</taxon>
        <taxon>Betaproteobacteria</taxon>
        <taxon>Burkholderiales</taxon>
        <taxon>Comamonadaceae</taxon>
        <taxon>Ramlibacter</taxon>
    </lineage>
</organism>